<comment type="similarity">
    <text evidence="1">Belongs to the aldehyde dehydrogenase family.</text>
</comment>
<dbReference type="InterPro" id="IPR016163">
    <property type="entry name" value="Ald_DH_C"/>
</dbReference>
<evidence type="ECO:0000256" key="1">
    <source>
        <dbReference type="ARBA" id="ARBA00009986"/>
    </source>
</evidence>
<dbReference type="Pfam" id="PF00171">
    <property type="entry name" value="Aldedh"/>
    <property type="match status" value="1"/>
</dbReference>
<dbReference type="InterPro" id="IPR044148">
    <property type="entry name" value="ALDH_GabD1-like"/>
</dbReference>
<dbReference type="NCBIfam" id="NF006915">
    <property type="entry name" value="PRK09406.1"/>
    <property type="match status" value="1"/>
</dbReference>
<dbReference type="InterPro" id="IPR016162">
    <property type="entry name" value="Ald_DH_N"/>
</dbReference>
<dbReference type="InterPro" id="IPR015590">
    <property type="entry name" value="Aldehyde_DH_dom"/>
</dbReference>
<protein>
    <submittedName>
        <fullName evidence="6">Succinate-semialdehyde dehydrogenase / glutarate-semialdehyde dehydrogenase</fullName>
    </submittedName>
</protein>
<evidence type="ECO:0000259" key="5">
    <source>
        <dbReference type="Pfam" id="PF00171"/>
    </source>
</evidence>
<sequence length="474" mass="50775">MAIATINPTTGKTLKTFEPLSDEALEEKLARAAAAARTYRRTTPQERAGWLRSAADVLDSDTEAVAELMTTEMGKTLASAKAEVGKCAEALRWYAEHGPALLEPQRYDAEAVKATEAYVVHQPLGVVLAVMPWNFPLWQAMRFAAPALMAGNVGLLKHASNVPQTALYMEELFGKAGFPDHVFQTLLIGSSTIEQVLRDDRVAAATLTGSAPAGQSVASIAGDALKPTVLELGGSDPFIVMPSAHLDRAAEVAVTSRNQNNGQSCIAAKRFFVHRDVAEEFTRLFAAKIADLTVGDPMDEGTQVGPLATESGLEDVEKYVQDAVGKGATVLAGGKRVDRPGWFYEPTLLADITPEMDLYAEEVFGPVAALFVVDSLDEAIEIANSHPYGLGSNLWSEDEDERAQFVRDIESGMAFINGMTTSYPELPFGGVKQSGYGRELTELGMREFTNAKTVWVGPPSSEQGEGDTAGAAAE</sequence>
<dbReference type="InterPro" id="IPR016161">
    <property type="entry name" value="Ald_DH/histidinol_DH"/>
</dbReference>
<dbReference type="Proteomes" id="UP000199406">
    <property type="component" value="Unassembled WGS sequence"/>
</dbReference>
<evidence type="ECO:0000313" key="7">
    <source>
        <dbReference type="Proteomes" id="UP000199406"/>
    </source>
</evidence>
<dbReference type="GO" id="GO:0004777">
    <property type="term" value="F:succinate-semialdehyde dehydrogenase (NAD+) activity"/>
    <property type="evidence" value="ECO:0007669"/>
    <property type="project" value="TreeGrafter"/>
</dbReference>
<dbReference type="AlphaFoldDB" id="A0A1G7HCB4"/>
<dbReference type="CDD" id="cd07100">
    <property type="entry name" value="ALDH_SSADH1_GabD1"/>
    <property type="match status" value="1"/>
</dbReference>
<evidence type="ECO:0000313" key="6">
    <source>
        <dbReference type="EMBL" id="SDE97996.1"/>
    </source>
</evidence>
<evidence type="ECO:0000256" key="2">
    <source>
        <dbReference type="ARBA" id="ARBA00022857"/>
    </source>
</evidence>
<dbReference type="RefSeq" id="WP_091763550.1">
    <property type="nucleotide sequence ID" value="NZ_FNBT01000001.1"/>
</dbReference>
<dbReference type="STRING" id="1550231.SAMN05660662_0511"/>
<dbReference type="SUPFAM" id="SSF53720">
    <property type="entry name" value="ALDH-like"/>
    <property type="match status" value="1"/>
</dbReference>
<dbReference type="Gene3D" id="3.40.605.10">
    <property type="entry name" value="Aldehyde Dehydrogenase, Chain A, domain 1"/>
    <property type="match status" value="1"/>
</dbReference>
<dbReference type="GO" id="GO:0004030">
    <property type="term" value="F:aldehyde dehydrogenase [NAD(P)+] activity"/>
    <property type="evidence" value="ECO:0007669"/>
    <property type="project" value="InterPro"/>
</dbReference>
<dbReference type="EMBL" id="FNBT01000001">
    <property type="protein sequence ID" value="SDE97996.1"/>
    <property type="molecule type" value="Genomic_DNA"/>
</dbReference>
<dbReference type="FunFam" id="3.40.605.10:FF:000012">
    <property type="entry name" value="NAD-dependent succinate-semialdehyde dehydrogenase"/>
    <property type="match status" value="1"/>
</dbReference>
<keyword evidence="2" id="KW-0521">NADP</keyword>
<reference evidence="7" key="1">
    <citation type="submission" date="2016-10" db="EMBL/GenBank/DDBJ databases">
        <authorList>
            <person name="Varghese N."/>
            <person name="Submissions S."/>
        </authorList>
    </citation>
    <scope>NUCLEOTIDE SEQUENCE [LARGE SCALE GENOMIC DNA]</scope>
    <source>
        <strain evidence="7">DSM 44268</strain>
    </source>
</reference>
<dbReference type="Gene3D" id="3.40.309.10">
    <property type="entry name" value="Aldehyde Dehydrogenase, Chain A, domain 2"/>
    <property type="match status" value="1"/>
</dbReference>
<keyword evidence="7" id="KW-1185">Reference proteome</keyword>
<name>A0A1G7HCB4_9ACTN</name>
<evidence type="ECO:0000256" key="3">
    <source>
        <dbReference type="ARBA" id="ARBA00023002"/>
    </source>
</evidence>
<gene>
    <name evidence="6" type="ORF">SAMN05660662_0511</name>
</gene>
<dbReference type="PANTHER" id="PTHR43217">
    <property type="entry name" value="SUCCINATE SEMIALDEHYDE DEHYDROGENASE [NAD(P)+] SAD"/>
    <property type="match status" value="1"/>
</dbReference>
<dbReference type="InterPro" id="IPR047110">
    <property type="entry name" value="GABD/Sad-like"/>
</dbReference>
<dbReference type="FunFam" id="3.40.309.10:FF:000010">
    <property type="entry name" value="Gamma-aminobutyraldehyde dehydrogenase"/>
    <property type="match status" value="1"/>
</dbReference>
<keyword evidence="3" id="KW-0560">Oxidoreductase</keyword>
<accession>A0A1G7HCB4</accession>
<dbReference type="PANTHER" id="PTHR43217:SF1">
    <property type="entry name" value="SUCCINATE SEMIALDEHYDE DEHYDROGENASE [NAD(P)+] SAD"/>
    <property type="match status" value="1"/>
</dbReference>
<organism evidence="6 7">
    <name type="scientific">Blastococcus aurantiacus</name>
    <dbReference type="NCBI Taxonomy" id="1550231"/>
    <lineage>
        <taxon>Bacteria</taxon>
        <taxon>Bacillati</taxon>
        <taxon>Actinomycetota</taxon>
        <taxon>Actinomycetes</taxon>
        <taxon>Geodermatophilales</taxon>
        <taxon>Geodermatophilaceae</taxon>
        <taxon>Blastococcus</taxon>
    </lineage>
</organism>
<dbReference type="OrthoDB" id="6882680at2"/>
<evidence type="ECO:0000256" key="4">
    <source>
        <dbReference type="SAM" id="MobiDB-lite"/>
    </source>
</evidence>
<proteinExistence type="inferred from homology"/>
<feature type="region of interest" description="Disordered" evidence="4">
    <location>
        <begin position="455"/>
        <end position="474"/>
    </location>
</feature>
<feature type="domain" description="Aldehyde dehydrogenase" evidence="5">
    <location>
        <begin position="3"/>
        <end position="454"/>
    </location>
</feature>